<reference evidence="1" key="1">
    <citation type="submission" date="2020-05" db="EMBL/GenBank/DDBJ databases">
        <title>Large-scale comparative analyses of tick genomes elucidate their genetic diversity and vector capacities.</title>
        <authorList>
            <person name="Jia N."/>
            <person name="Wang J."/>
            <person name="Shi W."/>
            <person name="Du L."/>
            <person name="Sun Y."/>
            <person name="Zhan W."/>
            <person name="Jiang J."/>
            <person name="Wang Q."/>
            <person name="Zhang B."/>
            <person name="Ji P."/>
            <person name="Sakyi L.B."/>
            <person name="Cui X."/>
            <person name="Yuan T."/>
            <person name="Jiang B."/>
            <person name="Yang W."/>
            <person name="Lam T.T.-Y."/>
            <person name="Chang Q."/>
            <person name="Ding S."/>
            <person name="Wang X."/>
            <person name="Zhu J."/>
            <person name="Ruan X."/>
            <person name="Zhao L."/>
            <person name="Wei J."/>
            <person name="Que T."/>
            <person name="Du C."/>
            <person name="Cheng J."/>
            <person name="Dai P."/>
            <person name="Han X."/>
            <person name="Huang E."/>
            <person name="Gao Y."/>
            <person name="Liu J."/>
            <person name="Shao H."/>
            <person name="Ye R."/>
            <person name="Li L."/>
            <person name="Wei W."/>
            <person name="Wang X."/>
            <person name="Wang C."/>
            <person name="Yang T."/>
            <person name="Huo Q."/>
            <person name="Li W."/>
            <person name="Guo W."/>
            <person name="Chen H."/>
            <person name="Zhou L."/>
            <person name="Ni X."/>
            <person name="Tian J."/>
            <person name="Zhou Y."/>
            <person name="Sheng Y."/>
            <person name="Liu T."/>
            <person name="Pan Y."/>
            <person name="Xia L."/>
            <person name="Li J."/>
            <person name="Zhao F."/>
            <person name="Cao W."/>
        </authorList>
    </citation>
    <scope>NUCLEOTIDE SEQUENCE</scope>
    <source>
        <strain evidence="1">Hyas-2018</strain>
    </source>
</reference>
<sequence length="218" mass="25119">MVKKAAIIRQVEIGRPQCEVARELSISKRTVSDYLKNKAKILEAAEEVSAGKQKNSRDGSHPQLEEALNMWLSATVAKRIPVSGDLLRQKADAMDITGFKFSDGRLRNFKRRYDLPFKRMCGEDGAVDLTLVSNYRADKLLIIPRIDRTLQYITSELDEREREEFFRLKKIQQKKKQIRQRKEAELAKHNAEIGLLAEALEHARNILEDAHDEDILFT</sequence>
<name>A0ACB7RVL1_HYAAI</name>
<dbReference type="Proteomes" id="UP000821845">
    <property type="component" value="Chromosome 7"/>
</dbReference>
<evidence type="ECO:0000313" key="1">
    <source>
        <dbReference type="EMBL" id="KAH6926746.1"/>
    </source>
</evidence>
<evidence type="ECO:0000313" key="2">
    <source>
        <dbReference type="Proteomes" id="UP000821845"/>
    </source>
</evidence>
<accession>A0ACB7RVL1</accession>
<keyword evidence="2" id="KW-1185">Reference proteome</keyword>
<comment type="caution">
    <text evidence="1">The sequence shown here is derived from an EMBL/GenBank/DDBJ whole genome shotgun (WGS) entry which is preliminary data.</text>
</comment>
<proteinExistence type="predicted"/>
<organism evidence="1 2">
    <name type="scientific">Hyalomma asiaticum</name>
    <name type="common">Tick</name>
    <dbReference type="NCBI Taxonomy" id="266040"/>
    <lineage>
        <taxon>Eukaryota</taxon>
        <taxon>Metazoa</taxon>
        <taxon>Ecdysozoa</taxon>
        <taxon>Arthropoda</taxon>
        <taxon>Chelicerata</taxon>
        <taxon>Arachnida</taxon>
        <taxon>Acari</taxon>
        <taxon>Parasitiformes</taxon>
        <taxon>Ixodida</taxon>
        <taxon>Ixodoidea</taxon>
        <taxon>Ixodidae</taxon>
        <taxon>Hyalomminae</taxon>
        <taxon>Hyalomma</taxon>
    </lineage>
</organism>
<protein>
    <submittedName>
        <fullName evidence="1">Uncharacterized protein</fullName>
    </submittedName>
</protein>
<dbReference type="EMBL" id="CM023487">
    <property type="protein sequence ID" value="KAH6926746.1"/>
    <property type="molecule type" value="Genomic_DNA"/>
</dbReference>
<gene>
    <name evidence="1" type="ORF">HPB50_021455</name>
</gene>